<dbReference type="NCBIfam" id="TIGR01785">
    <property type="entry name" value="TonB-hemin"/>
    <property type="match status" value="1"/>
</dbReference>
<evidence type="ECO:0000256" key="2">
    <source>
        <dbReference type="ARBA" id="ARBA00009810"/>
    </source>
</evidence>
<dbReference type="Gene3D" id="2.170.130.10">
    <property type="entry name" value="TonB-dependent receptor, plug domain"/>
    <property type="match status" value="1"/>
</dbReference>
<evidence type="ECO:0000256" key="5">
    <source>
        <dbReference type="ARBA" id="ARBA00022692"/>
    </source>
</evidence>
<dbReference type="NCBIfam" id="TIGR01786">
    <property type="entry name" value="TonB-hemlactrns"/>
    <property type="match status" value="1"/>
</dbReference>
<evidence type="ECO:0000256" key="8">
    <source>
        <dbReference type="ARBA" id="ARBA00023136"/>
    </source>
</evidence>
<evidence type="ECO:0000256" key="7">
    <source>
        <dbReference type="ARBA" id="ARBA00023077"/>
    </source>
</evidence>
<dbReference type="Proteomes" id="UP000036270">
    <property type="component" value="Unassembled WGS sequence"/>
</dbReference>
<dbReference type="PANTHER" id="PTHR30069">
    <property type="entry name" value="TONB-DEPENDENT OUTER MEMBRANE RECEPTOR"/>
    <property type="match status" value="1"/>
</dbReference>
<dbReference type="PROSITE" id="PS52016">
    <property type="entry name" value="TONB_DEPENDENT_REC_3"/>
    <property type="match status" value="1"/>
</dbReference>
<feature type="chain" id="PRO_5005262915" evidence="13">
    <location>
        <begin position="21"/>
        <end position="706"/>
    </location>
</feature>
<feature type="short sequence motif" description="TonB C-terminal box" evidence="11">
    <location>
        <begin position="689"/>
        <end position="706"/>
    </location>
</feature>
<evidence type="ECO:0000259" key="14">
    <source>
        <dbReference type="Pfam" id="PF00593"/>
    </source>
</evidence>
<keyword evidence="17" id="KW-1185">Reference proteome</keyword>
<protein>
    <submittedName>
        <fullName evidence="16">Ligand-gated channel</fullName>
    </submittedName>
</protein>
<dbReference type="InterPro" id="IPR039426">
    <property type="entry name" value="TonB-dep_rcpt-like"/>
</dbReference>
<keyword evidence="4 10" id="KW-1134">Transmembrane beta strand</keyword>
<dbReference type="InterPro" id="IPR010949">
    <property type="entry name" value="TonB_Hb/transfer/lactofer_rcpt"/>
</dbReference>
<evidence type="ECO:0000256" key="6">
    <source>
        <dbReference type="ARBA" id="ARBA00022729"/>
    </source>
</evidence>
<dbReference type="InterPro" id="IPR037066">
    <property type="entry name" value="Plug_dom_sf"/>
</dbReference>
<dbReference type="Pfam" id="PF00593">
    <property type="entry name" value="TonB_dep_Rec_b-barrel"/>
    <property type="match status" value="1"/>
</dbReference>
<dbReference type="InterPro" id="IPR012910">
    <property type="entry name" value="Plug_dom"/>
</dbReference>
<evidence type="ECO:0000256" key="9">
    <source>
        <dbReference type="ARBA" id="ARBA00023237"/>
    </source>
</evidence>
<dbReference type="GO" id="GO:0015232">
    <property type="term" value="F:heme transmembrane transporter activity"/>
    <property type="evidence" value="ECO:0007669"/>
    <property type="project" value="InterPro"/>
</dbReference>
<evidence type="ECO:0000256" key="13">
    <source>
        <dbReference type="SAM" id="SignalP"/>
    </source>
</evidence>
<accession>A0A0J5P6S8</accession>
<sequence>MKLSKIYSAVFIALSPLALAETAQQAVQLDEVHVIAGRDPSQWAEYANPSESISKNALLARQPTSVADALKYLNNLDIQGGARPLAQKPTIRGIGGNRVVQVIDGVRQNFDLEHRGAYFLPLSLIQELEVIKGPASSLWGSGALGGVVAMRTPTALDLLKANQTFGANLRQGYQSANRLSETEGSVFMANDRFDALLAGFYHDADNLRLGKGEKQPNSAYRQTGGLAKLGWQINDSNRLELSHRLSRANQVAPSNNELASEFTFEALTQIIRNCHTNPAASCDMTKIYGELGSISYLTRQQITDQSSVLNYYFNPKDNPYFNTQFTLYRNSTVEKEARLNSDIQDQTKLTTKGFNLRNTSDLNGAIFTYGVDYYQDHARTERGKNSTDAYRADPYNVKSTVTGAYLLAHFPLFEQRLILSPSVRYDRYKTTNRQGDYANAQDDHWSPAVALTWKTTPWLDLTARYTEAFRAPSIQERYSSGAHFGTAMRNRSAINHFLENPNLQPETAKNKELSANLHFENVFREQDKLSLEATYFQNDVKNLINLEVYSSNPRSPFPNISQYQNVANARLQGVELAANYATERVSLLAHYAQTHGKNRSNHEALANVPAAKFGVAVNYAVLADKLDLGARITRYQAQKRVPSQYATHYRGYTLTDLQVGYTPMGKNGALRFDVAVENLFDKQYQPAFSLMEGTGRNIKASVNYSF</sequence>
<name>A0A0J5P6S8_9PAST</name>
<reference evidence="16 17" key="1">
    <citation type="submission" date="2014-12" db="EMBL/GenBank/DDBJ databases">
        <title>Reclassification of Actinobacillus muris as Muribacter muris.</title>
        <authorList>
            <person name="Christensen H."/>
            <person name="Nicklas W."/>
            <person name="Bisgaard M."/>
        </authorList>
    </citation>
    <scope>NUCLEOTIDE SEQUENCE [LARGE SCALE GENOMIC DNA]</scope>
    <source>
        <strain evidence="16 17">Ackerman80-443D</strain>
    </source>
</reference>
<evidence type="ECO:0000256" key="12">
    <source>
        <dbReference type="RuleBase" id="RU003357"/>
    </source>
</evidence>
<dbReference type="Pfam" id="PF07715">
    <property type="entry name" value="Plug"/>
    <property type="match status" value="1"/>
</dbReference>
<evidence type="ECO:0000313" key="16">
    <source>
        <dbReference type="EMBL" id="KMK52093.1"/>
    </source>
</evidence>
<feature type="signal peptide" evidence="13">
    <location>
        <begin position="1"/>
        <end position="20"/>
    </location>
</feature>
<dbReference type="PATRIC" id="fig|67855.3.peg.359"/>
<dbReference type="SUPFAM" id="SSF56935">
    <property type="entry name" value="Porins"/>
    <property type="match status" value="1"/>
</dbReference>
<evidence type="ECO:0000259" key="15">
    <source>
        <dbReference type="Pfam" id="PF07715"/>
    </source>
</evidence>
<keyword evidence="5 10" id="KW-0812">Transmembrane</keyword>
<evidence type="ECO:0000256" key="10">
    <source>
        <dbReference type="PROSITE-ProRule" id="PRU01360"/>
    </source>
</evidence>
<dbReference type="InterPro" id="IPR010917">
    <property type="entry name" value="TonB_rcpt_CS"/>
</dbReference>
<evidence type="ECO:0000256" key="11">
    <source>
        <dbReference type="PROSITE-ProRule" id="PRU10144"/>
    </source>
</evidence>
<keyword evidence="8 10" id="KW-0472">Membrane</keyword>
<evidence type="ECO:0000256" key="1">
    <source>
        <dbReference type="ARBA" id="ARBA00004571"/>
    </source>
</evidence>
<feature type="domain" description="TonB-dependent receptor-like beta-barrel" evidence="14">
    <location>
        <begin position="299"/>
        <end position="679"/>
    </location>
</feature>
<comment type="similarity">
    <text evidence="2 10 12">Belongs to the TonB-dependent receptor family.</text>
</comment>
<comment type="caution">
    <text evidence="16">The sequence shown here is derived from an EMBL/GenBank/DDBJ whole genome shotgun (WGS) entry which is preliminary data.</text>
</comment>
<dbReference type="GO" id="GO:0044718">
    <property type="term" value="P:siderophore transmembrane transport"/>
    <property type="evidence" value="ECO:0007669"/>
    <property type="project" value="TreeGrafter"/>
</dbReference>
<gene>
    <name evidence="16" type="ORF">RO21_02940</name>
</gene>
<feature type="domain" description="TonB-dependent receptor plug" evidence="15">
    <location>
        <begin position="48"/>
        <end position="147"/>
    </location>
</feature>
<evidence type="ECO:0000256" key="4">
    <source>
        <dbReference type="ARBA" id="ARBA00022452"/>
    </source>
</evidence>
<keyword evidence="3 10" id="KW-0813">Transport</keyword>
<dbReference type="CDD" id="cd01347">
    <property type="entry name" value="ligand_gated_channel"/>
    <property type="match status" value="1"/>
</dbReference>
<dbReference type="GO" id="GO:0015344">
    <property type="term" value="F:siderophore uptake transmembrane transporter activity"/>
    <property type="evidence" value="ECO:0007669"/>
    <property type="project" value="TreeGrafter"/>
</dbReference>
<keyword evidence="9 10" id="KW-0998">Cell outer membrane</keyword>
<dbReference type="InterPro" id="IPR036942">
    <property type="entry name" value="Beta-barrel_TonB_sf"/>
</dbReference>
<evidence type="ECO:0000313" key="17">
    <source>
        <dbReference type="Proteomes" id="UP000036270"/>
    </source>
</evidence>
<comment type="subcellular location">
    <subcellularLocation>
        <location evidence="1 10">Cell outer membrane</location>
        <topology evidence="1 10">Multi-pass membrane protein</topology>
    </subcellularLocation>
</comment>
<dbReference type="EMBL" id="JWIZ01000014">
    <property type="protein sequence ID" value="KMK52093.1"/>
    <property type="molecule type" value="Genomic_DNA"/>
</dbReference>
<dbReference type="InterPro" id="IPR000531">
    <property type="entry name" value="Beta-barrel_TonB"/>
</dbReference>
<dbReference type="Gene3D" id="2.40.170.20">
    <property type="entry name" value="TonB-dependent receptor, beta-barrel domain"/>
    <property type="match status" value="1"/>
</dbReference>
<evidence type="ECO:0000256" key="3">
    <source>
        <dbReference type="ARBA" id="ARBA00022448"/>
    </source>
</evidence>
<organism evidence="16 17">
    <name type="scientific">Muribacter muris</name>
    <dbReference type="NCBI Taxonomy" id="67855"/>
    <lineage>
        <taxon>Bacteria</taxon>
        <taxon>Pseudomonadati</taxon>
        <taxon>Pseudomonadota</taxon>
        <taxon>Gammaproteobacteria</taxon>
        <taxon>Pasteurellales</taxon>
        <taxon>Pasteurellaceae</taxon>
        <taxon>Muribacter</taxon>
    </lineage>
</organism>
<dbReference type="RefSeq" id="WP_047976310.1">
    <property type="nucleotide sequence ID" value="NZ_JWIZ01000014.1"/>
</dbReference>
<dbReference type="AlphaFoldDB" id="A0A0J5P6S8"/>
<dbReference type="GO" id="GO:0009279">
    <property type="term" value="C:cell outer membrane"/>
    <property type="evidence" value="ECO:0007669"/>
    <property type="project" value="UniProtKB-SubCell"/>
</dbReference>
<keyword evidence="6 13" id="KW-0732">Signal</keyword>
<dbReference type="PANTHER" id="PTHR30069:SF41">
    <property type="entry name" value="HEME_HEMOPEXIN UTILIZATION PROTEIN C"/>
    <property type="match status" value="1"/>
</dbReference>
<dbReference type="PROSITE" id="PS01156">
    <property type="entry name" value="TONB_DEPENDENT_REC_2"/>
    <property type="match status" value="1"/>
</dbReference>
<dbReference type="STRING" id="67855.RO21_02940"/>
<dbReference type="InterPro" id="IPR011276">
    <property type="entry name" value="TonB_haem/Hb_rcpt"/>
</dbReference>
<keyword evidence="7 12" id="KW-0798">TonB box</keyword>
<proteinExistence type="inferred from homology"/>